<dbReference type="AlphaFoldDB" id="A0A2Z4LRN0"/>
<dbReference type="EMBL" id="CP030104">
    <property type="protein sequence ID" value="AWX44496.1"/>
    <property type="molecule type" value="Genomic_DNA"/>
</dbReference>
<evidence type="ECO:0000313" key="2">
    <source>
        <dbReference type="Proteomes" id="UP000248536"/>
    </source>
</evidence>
<accession>A0A2Z4LRN0</accession>
<evidence type="ECO:0000313" key="1">
    <source>
        <dbReference type="EMBL" id="AWX44496.1"/>
    </source>
</evidence>
<dbReference type="OrthoDB" id="1121874at2"/>
<dbReference type="Proteomes" id="UP000248536">
    <property type="component" value="Chromosome"/>
</dbReference>
<dbReference type="Gene3D" id="3.10.450.50">
    <property type="match status" value="1"/>
</dbReference>
<dbReference type="PROSITE" id="PS51257">
    <property type="entry name" value="PROKAR_LIPOPROTEIN"/>
    <property type="match status" value="1"/>
</dbReference>
<gene>
    <name evidence="1" type="ORF">HME9304_01498</name>
</gene>
<dbReference type="KEGG" id="spon:HME9304_01498"/>
<sequence>MKYILLLFVVLSISGCSKKKDIATDQVRKYYEGFKNSDYDQIRGSISDSLTITEGDYTMPFTPKSFYEQFKWDSVFKPDYHLMELENEGEQIIATVSVKSKKFEFLKNNPLTCRHRFHFKSGKITKIENLECIDADWEIWEKERDSLVKWIEVNHPELNGFVHDLSMRGAKDYLNAIELYKNRAIE</sequence>
<protein>
    <recommendedName>
        <fullName evidence="3">Nuclear transport factor 2 family protein</fullName>
    </recommendedName>
</protein>
<name>A0A2Z4LRN0_9FLAO</name>
<proteinExistence type="predicted"/>
<keyword evidence="2" id="KW-1185">Reference proteome</keyword>
<reference evidence="1 2" key="1">
    <citation type="submission" date="2018-06" db="EMBL/GenBank/DDBJ databases">
        <title>Spongiibacterium sp. HME9304 Genome sequencing and assembly.</title>
        <authorList>
            <person name="Kang H."/>
            <person name="Kim H."/>
            <person name="Joh K."/>
        </authorList>
    </citation>
    <scope>NUCLEOTIDE SEQUENCE [LARGE SCALE GENOMIC DNA]</scope>
    <source>
        <strain evidence="1 2">HME9304</strain>
    </source>
</reference>
<organism evidence="1 2">
    <name type="scientific">Flagellimonas maritima</name>
    <dbReference type="NCBI Taxonomy" id="1383885"/>
    <lineage>
        <taxon>Bacteria</taxon>
        <taxon>Pseudomonadati</taxon>
        <taxon>Bacteroidota</taxon>
        <taxon>Flavobacteriia</taxon>
        <taxon>Flavobacteriales</taxon>
        <taxon>Flavobacteriaceae</taxon>
        <taxon>Flagellimonas</taxon>
    </lineage>
</organism>
<dbReference type="RefSeq" id="WP_112379759.1">
    <property type="nucleotide sequence ID" value="NZ_CP030104.1"/>
</dbReference>
<evidence type="ECO:0008006" key="3">
    <source>
        <dbReference type="Google" id="ProtNLM"/>
    </source>
</evidence>